<dbReference type="RefSeq" id="WP_138126068.1">
    <property type="nucleotide sequence ID" value="NZ_SWLG01000006.1"/>
</dbReference>
<evidence type="ECO:0000313" key="1">
    <source>
        <dbReference type="EMBL" id="TLS37544.1"/>
    </source>
</evidence>
<name>A0A5R9FAG4_9BACL</name>
<dbReference type="EMBL" id="SWLG01000006">
    <property type="protein sequence ID" value="TLS37544.1"/>
    <property type="molecule type" value="Genomic_DNA"/>
</dbReference>
<evidence type="ECO:0000313" key="2">
    <source>
        <dbReference type="Proteomes" id="UP000308230"/>
    </source>
</evidence>
<evidence type="ECO:0008006" key="3">
    <source>
        <dbReference type="Google" id="ProtNLM"/>
    </source>
</evidence>
<protein>
    <recommendedName>
        <fullName evidence="3">Cell division protein FtsK</fullName>
    </recommendedName>
</protein>
<dbReference type="Proteomes" id="UP000308230">
    <property type="component" value="Unassembled WGS sequence"/>
</dbReference>
<reference evidence="1 2" key="1">
    <citation type="submission" date="2019-04" db="EMBL/GenBank/DDBJ databases">
        <title>Bacillus caeni sp. nov., a bacterium isolated from mangrove sediment.</title>
        <authorList>
            <person name="Huang H."/>
            <person name="Mo K."/>
            <person name="Hu Y."/>
        </authorList>
    </citation>
    <scope>NUCLEOTIDE SEQUENCE [LARGE SCALE GENOMIC DNA]</scope>
    <source>
        <strain evidence="1 2">HB172195</strain>
    </source>
</reference>
<sequence>MPLWIRKIFVIFIAIVTLGTVIPTNYLYSETEKSKADYINSNEGQDLSEGLSLNDDEISLPDLDSDQNKDTSIFTPWSEIASALTDYNELAPTFVDFAVREAEVQGIQKFGTYIADQVGDQYLDTILPQIELVMNNLTDEMDEEMLRHVIVSTKPAGGTGEKILHFYDGRSGRDIFRFHVRRDHPPQDGYWFNFHYHKASDNFESHHDLGKIYWDKNTPPNWMA</sequence>
<proteinExistence type="predicted"/>
<organism evidence="1 2">
    <name type="scientific">Exobacillus caeni</name>
    <dbReference type="NCBI Taxonomy" id="2574798"/>
    <lineage>
        <taxon>Bacteria</taxon>
        <taxon>Bacillati</taxon>
        <taxon>Bacillota</taxon>
        <taxon>Bacilli</taxon>
        <taxon>Bacillales</taxon>
        <taxon>Guptibacillaceae</taxon>
        <taxon>Exobacillus</taxon>
    </lineage>
</organism>
<dbReference type="AlphaFoldDB" id="A0A5R9FAG4"/>
<dbReference type="InterPro" id="IPR025616">
    <property type="entry name" value="YpjP"/>
</dbReference>
<dbReference type="OrthoDB" id="2435352at2"/>
<dbReference type="Pfam" id="PF14005">
    <property type="entry name" value="YpjP"/>
    <property type="match status" value="1"/>
</dbReference>
<accession>A0A5R9FAG4</accession>
<keyword evidence="2" id="KW-1185">Reference proteome</keyword>
<comment type="caution">
    <text evidence="1">The sequence shown here is derived from an EMBL/GenBank/DDBJ whole genome shotgun (WGS) entry which is preliminary data.</text>
</comment>
<gene>
    <name evidence="1" type="ORF">FCL54_10410</name>
</gene>